<dbReference type="PATRIC" id="fig|1618422.5.peg.24"/>
<evidence type="ECO:0000256" key="8">
    <source>
        <dbReference type="ARBA" id="ARBA00049244"/>
    </source>
</evidence>
<dbReference type="Pfam" id="PF14579">
    <property type="entry name" value="HHH_6"/>
    <property type="match status" value="1"/>
</dbReference>
<dbReference type="SMART" id="SM00481">
    <property type="entry name" value="POLIIIAc"/>
    <property type="match status" value="1"/>
</dbReference>
<dbReference type="GO" id="GO:0008408">
    <property type="term" value="F:3'-5' exonuclease activity"/>
    <property type="evidence" value="ECO:0007669"/>
    <property type="project" value="InterPro"/>
</dbReference>
<reference evidence="10 11" key="1">
    <citation type="journal article" date="2015" name="Nature">
        <title>rRNA introns, odd ribosomes, and small enigmatic genomes across a large radiation of phyla.</title>
        <authorList>
            <person name="Brown C.T."/>
            <person name="Hug L.A."/>
            <person name="Thomas B.C."/>
            <person name="Sharon I."/>
            <person name="Castelle C.J."/>
            <person name="Singh A."/>
            <person name="Wilkins M.J."/>
            <person name="Williams K.H."/>
            <person name="Banfield J.F."/>
        </authorList>
    </citation>
    <scope>NUCLEOTIDE SEQUENCE [LARGE SCALE GENOMIC DNA]</scope>
</reference>
<dbReference type="InterPro" id="IPR004013">
    <property type="entry name" value="PHP_dom"/>
</dbReference>
<dbReference type="InterPro" id="IPR040982">
    <property type="entry name" value="DNA_pol3_finger"/>
</dbReference>
<keyword evidence="5" id="KW-0548">Nucleotidyltransferase</keyword>
<evidence type="ECO:0000256" key="3">
    <source>
        <dbReference type="ARBA" id="ARBA00019114"/>
    </source>
</evidence>
<name>A0A0G0MQB5_9BACT</name>
<comment type="caution">
    <text evidence="10">The sequence shown here is derived from an EMBL/GenBank/DDBJ whole genome shotgun (WGS) entry which is preliminary data.</text>
</comment>
<dbReference type="AlphaFoldDB" id="A0A0G0MQB5"/>
<evidence type="ECO:0000256" key="4">
    <source>
        <dbReference type="ARBA" id="ARBA00022679"/>
    </source>
</evidence>
<dbReference type="PANTHER" id="PTHR32294">
    <property type="entry name" value="DNA POLYMERASE III SUBUNIT ALPHA"/>
    <property type="match status" value="1"/>
</dbReference>
<organism evidence="10 11">
    <name type="scientific">Candidatus Daviesbacteria bacterium GW2011_GWA2_38_24</name>
    <dbReference type="NCBI Taxonomy" id="1618422"/>
    <lineage>
        <taxon>Bacteria</taxon>
        <taxon>Candidatus Daviesiibacteriota</taxon>
    </lineage>
</organism>
<dbReference type="InterPro" id="IPR016195">
    <property type="entry name" value="Pol/histidinol_Pase-like"/>
</dbReference>
<dbReference type="InterPro" id="IPR041931">
    <property type="entry name" value="DNA_pol3_alpha_thumb_dom"/>
</dbReference>
<gene>
    <name evidence="10" type="ORF">US86_C0001G0023</name>
</gene>
<dbReference type="InterPro" id="IPR029460">
    <property type="entry name" value="DNAPol_HHH"/>
</dbReference>
<dbReference type="Proteomes" id="UP000034235">
    <property type="component" value="Unassembled WGS sequence"/>
</dbReference>
<evidence type="ECO:0000256" key="6">
    <source>
        <dbReference type="ARBA" id="ARBA00022705"/>
    </source>
</evidence>
<keyword evidence="6" id="KW-0235">DNA replication</keyword>
<dbReference type="InterPro" id="IPR004365">
    <property type="entry name" value="NA-bd_OB_tRNA"/>
</dbReference>
<comment type="subcellular location">
    <subcellularLocation>
        <location evidence="1">Cytoplasm</location>
    </subcellularLocation>
</comment>
<dbReference type="Pfam" id="PF07733">
    <property type="entry name" value="DNA_pol3_alpha"/>
    <property type="match status" value="1"/>
</dbReference>
<evidence type="ECO:0000313" key="11">
    <source>
        <dbReference type="Proteomes" id="UP000034235"/>
    </source>
</evidence>
<keyword evidence="4" id="KW-0808">Transferase</keyword>
<proteinExistence type="predicted"/>
<comment type="catalytic activity">
    <reaction evidence="8">
        <text>DNA(n) + a 2'-deoxyribonucleoside 5'-triphosphate = DNA(n+1) + diphosphate</text>
        <dbReference type="Rhea" id="RHEA:22508"/>
        <dbReference type="Rhea" id="RHEA-COMP:17339"/>
        <dbReference type="Rhea" id="RHEA-COMP:17340"/>
        <dbReference type="ChEBI" id="CHEBI:33019"/>
        <dbReference type="ChEBI" id="CHEBI:61560"/>
        <dbReference type="ChEBI" id="CHEBI:173112"/>
        <dbReference type="EC" id="2.7.7.7"/>
    </reaction>
</comment>
<accession>A0A0G0MQB5</accession>
<dbReference type="Gene3D" id="1.10.10.1600">
    <property type="entry name" value="Bacterial DNA polymerase III alpha subunit, thumb domain"/>
    <property type="match status" value="1"/>
</dbReference>
<dbReference type="Pfam" id="PF02811">
    <property type="entry name" value="PHP"/>
    <property type="match status" value="1"/>
</dbReference>
<evidence type="ECO:0000313" key="10">
    <source>
        <dbReference type="EMBL" id="KKQ67096.1"/>
    </source>
</evidence>
<dbReference type="GO" id="GO:0006260">
    <property type="term" value="P:DNA replication"/>
    <property type="evidence" value="ECO:0007669"/>
    <property type="project" value="UniProtKB-KW"/>
</dbReference>
<dbReference type="PANTHER" id="PTHR32294:SF0">
    <property type="entry name" value="DNA POLYMERASE III SUBUNIT ALPHA"/>
    <property type="match status" value="1"/>
</dbReference>
<dbReference type="EMBL" id="LBUP01000001">
    <property type="protein sequence ID" value="KKQ67096.1"/>
    <property type="molecule type" value="Genomic_DNA"/>
</dbReference>
<dbReference type="Pfam" id="PF01336">
    <property type="entry name" value="tRNA_anti-codon"/>
    <property type="match status" value="1"/>
</dbReference>
<dbReference type="NCBIfam" id="NF004226">
    <property type="entry name" value="PRK05673.1"/>
    <property type="match status" value="1"/>
</dbReference>
<dbReference type="CDD" id="cd04485">
    <property type="entry name" value="DnaE_OBF"/>
    <property type="match status" value="1"/>
</dbReference>
<dbReference type="InterPro" id="IPR011708">
    <property type="entry name" value="DNA_pol3_alpha_NTPase_dom"/>
</dbReference>
<dbReference type="SUPFAM" id="SSF89550">
    <property type="entry name" value="PHP domain-like"/>
    <property type="match status" value="1"/>
</dbReference>
<dbReference type="InterPro" id="IPR004805">
    <property type="entry name" value="DnaE2/DnaE/PolC"/>
</dbReference>
<dbReference type="GO" id="GO:0003887">
    <property type="term" value="F:DNA-directed DNA polymerase activity"/>
    <property type="evidence" value="ECO:0007669"/>
    <property type="project" value="UniProtKB-KW"/>
</dbReference>
<dbReference type="InterPro" id="IPR003141">
    <property type="entry name" value="Pol/His_phosphatase_N"/>
</dbReference>
<keyword evidence="7" id="KW-0239">DNA-directed DNA polymerase</keyword>
<dbReference type="GO" id="GO:0005737">
    <property type="term" value="C:cytoplasm"/>
    <property type="evidence" value="ECO:0007669"/>
    <property type="project" value="UniProtKB-SubCell"/>
</dbReference>
<evidence type="ECO:0000256" key="1">
    <source>
        <dbReference type="ARBA" id="ARBA00004496"/>
    </source>
</evidence>
<dbReference type="NCBIfam" id="TIGR00594">
    <property type="entry name" value="polc"/>
    <property type="match status" value="1"/>
</dbReference>
<evidence type="ECO:0000256" key="5">
    <source>
        <dbReference type="ARBA" id="ARBA00022695"/>
    </source>
</evidence>
<dbReference type="EC" id="2.7.7.7" evidence="2"/>
<dbReference type="Pfam" id="PF17657">
    <property type="entry name" value="DNA_pol3_finger"/>
    <property type="match status" value="1"/>
</dbReference>
<dbReference type="CDD" id="cd12113">
    <property type="entry name" value="PHP_PolIIIA_DnaE3"/>
    <property type="match status" value="1"/>
</dbReference>
<evidence type="ECO:0000259" key="9">
    <source>
        <dbReference type="SMART" id="SM00481"/>
    </source>
</evidence>
<dbReference type="GO" id="GO:0003676">
    <property type="term" value="F:nucleic acid binding"/>
    <property type="evidence" value="ECO:0007669"/>
    <property type="project" value="InterPro"/>
</dbReference>
<feature type="domain" description="Polymerase/histidinol phosphatase N-terminal" evidence="9">
    <location>
        <begin position="5"/>
        <end position="72"/>
    </location>
</feature>
<sequence length="1190" mass="134191">MGKFVHLHGHTEYSLLDGLPKISKLVKETKNLGMDALAITDHGSMYGTVEFYKACVSEGVKPIIGCEVYVAPRSHKSKEGKLDIDPYHLILLAKNYQGYRNLMKLVSISYLDGFYYKPRVDKELLKECHEGLICLSGCPAGELIRNLEDDDLKKAEDIAKTYINIFGEENYFFELQSHPYKELAAKVTEDIIKKDLEKMANAQDRAFKAIKELSPKLGIPVVATNDFHYIKKEDAEVQDALICIQTGKLLTDVNRLRMIDTPDYYLKSPEEMLETFKDMPEMLDTSVKIAKMTNLEIPLGKSHFPIFKTPNNKTSMEYLRKLTYEGAEKKLKITPEEKERIEYELDIIEYKGYADYFLVVSDFMEWAHQEGIITNTRGSAAGSIILYCLGVTNLNPLDYLLPFERFLTKLRPSLPDIDADLADDRRDDVIRYVMKKYGEDRVAHIVTFGTMMGRAALRDIGRVMGMGYGEVDSLAKLVPPPHQGFHKPLHEVVKEVLELAGLYASNPQVKKLFDLAMKIEGTVRHASVHAAGIVISPEEITHFTPLQKEANGDKVVCQYDMFSVEDAGLVKMDFLGIRNLSILGRAVEYVRQNRGVDIDLNKINIDDKKAYDLLARGETMGIFQLSSEGMTKYLMELRPTNIPDLAAMVALYRPGPLGVIPEYISRKRDPKLIKYYDPRMQSYMQQSLGLLVYQEDVLYSAINIAGYSWEDADKFRKAMGKKIPAEMEKQKGKFVEGCVKNGMDQKQADDLFALIAPFAAYGFNKSHAASYAMVAYHTAYMKANYPVEFMAAVMTAEYGDADKIANAIEECKKMGIPVLPPDINKSFVGFTIEKLSDLSKEELVRQIGQVKNSKFSEGIRFGLSAIKNVGVHAIESIIEGRKEKPFIFLMDLLTKVDTRLCNKKTMESLIKAGALDHLGSRSAQLMSLEECLEEAHKLAKASMGGQVSLFDGLDSSHNEIKFELPDVEELPLEQLLSFEKELLGFYLHEPPYIKDLRKIKEFISTRISEFDDSKVGEKIVVGGVLSEVKKVLTKKDASEMAFLRVFDGSGEIECVVFPKLYAVQKKILLKEQVVVMWGRLDKRDDNFSLVIDNIDKFDPSNFPVVDISTGSVRKGHLKEVEIEFPRIADSELLKRVHVELKKYPGTSPISILIPSGNTLKKMDLSFRVNPGNELIKSVESILGSGSIRLI</sequence>
<protein>
    <recommendedName>
        <fullName evidence="3">DNA polymerase III subunit alpha</fullName>
        <ecNumber evidence="2">2.7.7.7</ecNumber>
    </recommendedName>
</protein>
<evidence type="ECO:0000256" key="2">
    <source>
        <dbReference type="ARBA" id="ARBA00012417"/>
    </source>
</evidence>
<dbReference type="NCBIfam" id="NF005298">
    <property type="entry name" value="PRK06826.1"/>
    <property type="match status" value="1"/>
</dbReference>
<dbReference type="Gene3D" id="1.10.150.870">
    <property type="match status" value="1"/>
</dbReference>
<evidence type="ECO:0000256" key="7">
    <source>
        <dbReference type="ARBA" id="ARBA00022932"/>
    </source>
</evidence>
<dbReference type="Gene3D" id="3.20.20.140">
    <property type="entry name" value="Metal-dependent hydrolases"/>
    <property type="match status" value="1"/>
</dbReference>